<comment type="caution">
    <text evidence="1">The sequence shown here is derived from an EMBL/GenBank/DDBJ whole genome shotgun (WGS) entry which is preliminary data.</text>
</comment>
<evidence type="ECO:0000313" key="2">
    <source>
        <dbReference type="EMBL" id="CAL6049247.1"/>
    </source>
</evidence>
<accession>A0AA86QJR1</accession>
<dbReference type="EMBL" id="CAXDID020000178">
    <property type="protein sequence ID" value="CAL6049247.1"/>
    <property type="molecule type" value="Genomic_DNA"/>
</dbReference>
<dbReference type="EMBL" id="CATOUU010000848">
    <property type="protein sequence ID" value="CAI9954364.1"/>
    <property type="molecule type" value="Genomic_DNA"/>
</dbReference>
<protein>
    <submittedName>
        <fullName evidence="2">Hypothetical_protein</fullName>
    </submittedName>
</protein>
<keyword evidence="3" id="KW-1185">Reference proteome</keyword>
<reference evidence="2 3" key="2">
    <citation type="submission" date="2024-07" db="EMBL/GenBank/DDBJ databases">
        <authorList>
            <person name="Akdeniz Z."/>
        </authorList>
    </citation>
    <scope>NUCLEOTIDE SEQUENCE [LARGE SCALE GENOMIC DNA]</scope>
</reference>
<reference evidence="1" key="1">
    <citation type="submission" date="2023-06" db="EMBL/GenBank/DDBJ databases">
        <authorList>
            <person name="Kurt Z."/>
        </authorList>
    </citation>
    <scope>NUCLEOTIDE SEQUENCE</scope>
</reference>
<evidence type="ECO:0000313" key="1">
    <source>
        <dbReference type="EMBL" id="CAI9954364.1"/>
    </source>
</evidence>
<proteinExistence type="predicted"/>
<name>A0AA86QJR1_9EUKA</name>
<sequence>MLSYHMGIRSEFVTKSQELLDKKQALMDKNLKISQKDHICQELLDQVSEYPDQGQLIWTSDIFSGQGLTIIGQLFLEHQIRQEFPDRGEEILELLQIQIAEHYQYTCLRYLILMKKIKNVSINIVN</sequence>
<gene>
    <name evidence="1" type="ORF">HINF_LOCUS42009</name>
    <name evidence="2" type="ORF">HINF_LOCUS43101</name>
</gene>
<dbReference type="AlphaFoldDB" id="A0AA86QJR1"/>
<evidence type="ECO:0000313" key="3">
    <source>
        <dbReference type="Proteomes" id="UP001642409"/>
    </source>
</evidence>
<organism evidence="1">
    <name type="scientific">Hexamita inflata</name>
    <dbReference type="NCBI Taxonomy" id="28002"/>
    <lineage>
        <taxon>Eukaryota</taxon>
        <taxon>Metamonada</taxon>
        <taxon>Diplomonadida</taxon>
        <taxon>Hexamitidae</taxon>
        <taxon>Hexamitinae</taxon>
        <taxon>Hexamita</taxon>
    </lineage>
</organism>
<dbReference type="Proteomes" id="UP001642409">
    <property type="component" value="Unassembled WGS sequence"/>
</dbReference>